<dbReference type="EMBL" id="QEYD01000001">
    <property type="protein sequence ID" value="PWE31454.1"/>
    <property type="molecule type" value="Genomic_DNA"/>
</dbReference>
<comment type="cofactor">
    <cofactor evidence="1">
        <name>FAD</name>
        <dbReference type="ChEBI" id="CHEBI:57692"/>
    </cofactor>
</comment>
<keyword evidence="3" id="KW-0285">Flavoprotein</keyword>
<organism evidence="8 9">
    <name type="scientific">Pararhodobacter marinus</name>
    <dbReference type="NCBI Taxonomy" id="2184063"/>
    <lineage>
        <taxon>Bacteria</taxon>
        <taxon>Pseudomonadati</taxon>
        <taxon>Pseudomonadota</taxon>
        <taxon>Alphaproteobacteria</taxon>
        <taxon>Rhodobacterales</taxon>
        <taxon>Paracoccaceae</taxon>
        <taxon>Pararhodobacter</taxon>
    </lineage>
</organism>
<evidence type="ECO:0008006" key="10">
    <source>
        <dbReference type="Google" id="ProtNLM"/>
    </source>
</evidence>
<dbReference type="Pfam" id="PF02771">
    <property type="entry name" value="Acyl-CoA_dh_N"/>
    <property type="match status" value="1"/>
</dbReference>
<gene>
    <name evidence="8" type="ORF">C4N9_00025</name>
</gene>
<dbReference type="Gene3D" id="1.10.540.10">
    <property type="entry name" value="Acyl-CoA dehydrogenase/oxidase, N-terminal domain"/>
    <property type="match status" value="1"/>
</dbReference>
<evidence type="ECO:0000259" key="6">
    <source>
        <dbReference type="Pfam" id="PF00441"/>
    </source>
</evidence>
<dbReference type="Proteomes" id="UP000244940">
    <property type="component" value="Unassembled WGS sequence"/>
</dbReference>
<dbReference type="PANTHER" id="PTHR43884">
    <property type="entry name" value="ACYL-COA DEHYDROGENASE"/>
    <property type="match status" value="1"/>
</dbReference>
<sequence length="366" mass="38714">MTVAYVFSEDQGMLADSVARFLERDYPPARRRAALTAGFDEMLWQGLANLGLFGALFDEDQGGFGGPVETMALFGPLGRHMALAPVLECMVTAGSILAASTLGPDHTEALTTGTMRPALATLEGQARDPWDVTAVALPMSGGMLSGAKRWVQGGDAATHFLVTARDGGALSLWLVAADAPGVSVTSSLRIDGHGIAEVTFDSSPGTLVASGDEAARLLSLGLDRGAMAACAQAVGEMDALMEATPEYLRGREQYGVPLASFQALQHRMADMFVALECARSLCWHGTLAFERPEADRRAAVAAALVQVGRSARFIGQQAVQLHGGMGMSEEMPVAHHFLSLTTFGLVRGAEPLHLRRFEAATDPERT</sequence>
<dbReference type="SUPFAM" id="SSF47203">
    <property type="entry name" value="Acyl-CoA dehydrogenase C-terminal domain-like"/>
    <property type="match status" value="1"/>
</dbReference>
<evidence type="ECO:0000256" key="1">
    <source>
        <dbReference type="ARBA" id="ARBA00001974"/>
    </source>
</evidence>
<feature type="domain" description="Acyl-CoA dehydrogenase/oxidase C-terminal" evidence="6">
    <location>
        <begin position="221"/>
        <end position="354"/>
    </location>
</feature>
<evidence type="ECO:0000256" key="4">
    <source>
        <dbReference type="ARBA" id="ARBA00022827"/>
    </source>
</evidence>
<dbReference type="InterPro" id="IPR036250">
    <property type="entry name" value="AcylCo_DH-like_C"/>
</dbReference>
<dbReference type="SUPFAM" id="SSF56645">
    <property type="entry name" value="Acyl-CoA dehydrogenase NM domain-like"/>
    <property type="match status" value="1"/>
</dbReference>
<dbReference type="GeneID" id="94363269"/>
<accession>A0A2U2CI54</accession>
<evidence type="ECO:0000256" key="2">
    <source>
        <dbReference type="ARBA" id="ARBA00009347"/>
    </source>
</evidence>
<dbReference type="AlphaFoldDB" id="A0A2U2CI54"/>
<dbReference type="RefSeq" id="WP_109531255.1">
    <property type="nucleotide sequence ID" value="NZ_QEYD01000001.1"/>
</dbReference>
<feature type="domain" description="Acyl-CoA dehydrogenase/oxidase N-terminal" evidence="7">
    <location>
        <begin position="8"/>
        <end position="82"/>
    </location>
</feature>
<dbReference type="Gene3D" id="2.40.110.10">
    <property type="entry name" value="Butyryl-CoA Dehydrogenase, subunit A, domain 2"/>
    <property type="match status" value="1"/>
</dbReference>
<evidence type="ECO:0000313" key="8">
    <source>
        <dbReference type="EMBL" id="PWE31454.1"/>
    </source>
</evidence>
<proteinExistence type="inferred from homology"/>
<dbReference type="InterPro" id="IPR013786">
    <property type="entry name" value="AcylCoA_DH/ox_N"/>
</dbReference>
<comment type="caution">
    <text evidence="8">The sequence shown here is derived from an EMBL/GenBank/DDBJ whole genome shotgun (WGS) entry which is preliminary data.</text>
</comment>
<evidence type="ECO:0000313" key="9">
    <source>
        <dbReference type="Proteomes" id="UP000244940"/>
    </source>
</evidence>
<dbReference type="Gene3D" id="1.20.140.10">
    <property type="entry name" value="Butyryl-CoA Dehydrogenase, subunit A, domain 3"/>
    <property type="match status" value="1"/>
</dbReference>
<dbReference type="GO" id="GO:0003995">
    <property type="term" value="F:acyl-CoA dehydrogenase activity"/>
    <property type="evidence" value="ECO:0007669"/>
    <property type="project" value="TreeGrafter"/>
</dbReference>
<dbReference type="GO" id="GO:0050660">
    <property type="term" value="F:flavin adenine dinucleotide binding"/>
    <property type="evidence" value="ECO:0007669"/>
    <property type="project" value="InterPro"/>
</dbReference>
<dbReference type="OrthoDB" id="7328575at2"/>
<evidence type="ECO:0000259" key="7">
    <source>
        <dbReference type="Pfam" id="PF02771"/>
    </source>
</evidence>
<reference evidence="8 9" key="1">
    <citation type="submission" date="2018-05" db="EMBL/GenBank/DDBJ databases">
        <title>Pararhodobacter marina sp. nov., isolated from deep-sea water of the Indian Ocean.</title>
        <authorList>
            <person name="Lai Q.Sr."/>
            <person name="Liu X."/>
            <person name="Shao Z."/>
        </authorList>
    </citation>
    <scope>NUCLEOTIDE SEQUENCE [LARGE SCALE GENOMIC DNA]</scope>
    <source>
        <strain evidence="8 9">CIC4N-9</strain>
    </source>
</reference>
<comment type="similarity">
    <text evidence="2">Belongs to the acyl-CoA dehydrogenase family.</text>
</comment>
<dbReference type="InterPro" id="IPR009075">
    <property type="entry name" value="AcylCo_DH/oxidase_C"/>
</dbReference>
<dbReference type="Pfam" id="PF00441">
    <property type="entry name" value="Acyl-CoA_dh_1"/>
    <property type="match status" value="1"/>
</dbReference>
<dbReference type="CDD" id="cd00567">
    <property type="entry name" value="ACAD"/>
    <property type="match status" value="1"/>
</dbReference>
<keyword evidence="9" id="KW-1185">Reference proteome</keyword>
<dbReference type="InterPro" id="IPR046373">
    <property type="entry name" value="Acyl-CoA_Oxase/DH_mid-dom_sf"/>
</dbReference>
<keyword evidence="4" id="KW-0274">FAD</keyword>
<name>A0A2U2CI54_9RHOB</name>
<evidence type="ECO:0000256" key="5">
    <source>
        <dbReference type="ARBA" id="ARBA00023002"/>
    </source>
</evidence>
<dbReference type="InterPro" id="IPR009100">
    <property type="entry name" value="AcylCoA_DH/oxidase_NM_dom_sf"/>
</dbReference>
<dbReference type="InterPro" id="IPR037069">
    <property type="entry name" value="AcylCoA_DH/ox_N_sf"/>
</dbReference>
<dbReference type="PANTHER" id="PTHR43884:SF20">
    <property type="entry name" value="ACYL-COA DEHYDROGENASE FADE28"/>
    <property type="match status" value="1"/>
</dbReference>
<keyword evidence="5" id="KW-0560">Oxidoreductase</keyword>
<protein>
    <recommendedName>
        <fullName evidence="10">Acyl-CoA dehydrogenase</fullName>
    </recommendedName>
</protein>
<evidence type="ECO:0000256" key="3">
    <source>
        <dbReference type="ARBA" id="ARBA00022630"/>
    </source>
</evidence>